<dbReference type="InterPro" id="IPR000719">
    <property type="entry name" value="Prot_kinase_dom"/>
</dbReference>
<dbReference type="STRING" id="431595.K3X3M9"/>
<name>K3X3M9_GLOUD</name>
<dbReference type="HOGENOM" id="CLU_493915_0_0_1"/>
<dbReference type="Pfam" id="PF07714">
    <property type="entry name" value="PK_Tyr_Ser-Thr"/>
    <property type="match status" value="1"/>
</dbReference>
<evidence type="ECO:0000259" key="2">
    <source>
        <dbReference type="PROSITE" id="PS50011"/>
    </source>
</evidence>
<dbReference type="EnsemblProtists" id="PYU1_T011828">
    <property type="protein sequence ID" value="PYU1_T011828"/>
    <property type="gene ID" value="PYU1_G011802"/>
</dbReference>
<feature type="domain" description="Protein kinase" evidence="2">
    <location>
        <begin position="126"/>
        <end position="544"/>
    </location>
</feature>
<dbReference type="SUPFAM" id="SSF56112">
    <property type="entry name" value="Protein kinase-like (PK-like)"/>
    <property type="match status" value="1"/>
</dbReference>
<keyword evidence="1" id="KW-0732">Signal</keyword>
<evidence type="ECO:0000256" key="1">
    <source>
        <dbReference type="SAM" id="SignalP"/>
    </source>
</evidence>
<keyword evidence="4" id="KW-1185">Reference proteome</keyword>
<dbReference type="AlphaFoldDB" id="K3X3M9"/>
<accession>K3X3M9</accession>
<dbReference type="PANTHER" id="PTHR44329">
    <property type="entry name" value="SERINE/THREONINE-PROTEIN KINASE TNNI3K-RELATED"/>
    <property type="match status" value="1"/>
</dbReference>
<dbReference type="PROSITE" id="PS00109">
    <property type="entry name" value="PROTEIN_KINASE_TYR"/>
    <property type="match status" value="1"/>
</dbReference>
<dbReference type="Proteomes" id="UP000019132">
    <property type="component" value="Unassembled WGS sequence"/>
</dbReference>
<dbReference type="PANTHER" id="PTHR44329:SF214">
    <property type="entry name" value="PROTEIN KINASE DOMAIN-CONTAINING PROTEIN"/>
    <property type="match status" value="1"/>
</dbReference>
<feature type="chain" id="PRO_5003868528" description="Protein kinase domain-containing protein" evidence="1">
    <location>
        <begin position="25"/>
        <end position="552"/>
    </location>
</feature>
<dbReference type="InterPro" id="IPR051681">
    <property type="entry name" value="Ser/Thr_Kinases-Pseudokinases"/>
</dbReference>
<dbReference type="eggNOG" id="KOG0192">
    <property type="taxonomic scope" value="Eukaryota"/>
</dbReference>
<reference evidence="3" key="3">
    <citation type="submission" date="2015-02" db="UniProtKB">
        <authorList>
            <consortium name="EnsemblProtists"/>
        </authorList>
    </citation>
    <scope>IDENTIFICATION</scope>
    <source>
        <strain evidence="3">DAOM BR144</strain>
    </source>
</reference>
<dbReference type="InterPro" id="IPR008266">
    <property type="entry name" value="Tyr_kinase_AS"/>
</dbReference>
<dbReference type="InParanoid" id="K3X3M9"/>
<feature type="signal peptide" evidence="1">
    <location>
        <begin position="1"/>
        <end position="24"/>
    </location>
</feature>
<dbReference type="GO" id="GO:0004674">
    <property type="term" value="F:protein serine/threonine kinase activity"/>
    <property type="evidence" value="ECO:0007669"/>
    <property type="project" value="TreeGrafter"/>
</dbReference>
<dbReference type="GO" id="GO:0005524">
    <property type="term" value="F:ATP binding"/>
    <property type="evidence" value="ECO:0007669"/>
    <property type="project" value="InterPro"/>
</dbReference>
<dbReference type="PROSITE" id="PS50011">
    <property type="entry name" value="PROTEIN_KINASE_DOM"/>
    <property type="match status" value="1"/>
</dbReference>
<dbReference type="VEuPathDB" id="FungiDB:PYU1_G011802"/>
<dbReference type="InterPro" id="IPR001245">
    <property type="entry name" value="Ser-Thr/Tyr_kinase_cat_dom"/>
</dbReference>
<dbReference type="OMA" id="WRENDET"/>
<dbReference type="Gene3D" id="3.30.200.20">
    <property type="entry name" value="Phosphorylase Kinase, domain 1"/>
    <property type="match status" value="1"/>
</dbReference>
<proteinExistence type="predicted"/>
<dbReference type="EMBL" id="GL376637">
    <property type="status" value="NOT_ANNOTATED_CDS"/>
    <property type="molecule type" value="Genomic_DNA"/>
</dbReference>
<evidence type="ECO:0000313" key="3">
    <source>
        <dbReference type="EnsemblProtists" id="PYU1_T011828"/>
    </source>
</evidence>
<protein>
    <recommendedName>
        <fullName evidence="2">Protein kinase domain-containing protein</fullName>
    </recommendedName>
</protein>
<dbReference type="Gene3D" id="1.10.510.10">
    <property type="entry name" value="Transferase(Phosphotransferase) domain 1"/>
    <property type="match status" value="1"/>
</dbReference>
<reference evidence="4" key="1">
    <citation type="journal article" date="2010" name="Genome Biol.">
        <title>Genome sequence of the necrotrophic plant pathogen Pythium ultimum reveals original pathogenicity mechanisms and effector repertoire.</title>
        <authorList>
            <person name="Levesque C.A."/>
            <person name="Brouwer H."/>
            <person name="Cano L."/>
            <person name="Hamilton J.P."/>
            <person name="Holt C."/>
            <person name="Huitema E."/>
            <person name="Raffaele S."/>
            <person name="Robideau G.P."/>
            <person name="Thines M."/>
            <person name="Win J."/>
            <person name="Zerillo M.M."/>
            <person name="Beakes G.W."/>
            <person name="Boore J.L."/>
            <person name="Busam D."/>
            <person name="Dumas B."/>
            <person name="Ferriera S."/>
            <person name="Fuerstenberg S.I."/>
            <person name="Gachon C.M."/>
            <person name="Gaulin E."/>
            <person name="Govers F."/>
            <person name="Grenville-Briggs L."/>
            <person name="Horner N."/>
            <person name="Hostetler J."/>
            <person name="Jiang R.H."/>
            <person name="Johnson J."/>
            <person name="Krajaejun T."/>
            <person name="Lin H."/>
            <person name="Meijer H.J."/>
            <person name="Moore B."/>
            <person name="Morris P."/>
            <person name="Phuntmart V."/>
            <person name="Puiu D."/>
            <person name="Shetty J."/>
            <person name="Stajich J.E."/>
            <person name="Tripathy S."/>
            <person name="Wawra S."/>
            <person name="van West P."/>
            <person name="Whitty B.R."/>
            <person name="Coutinho P.M."/>
            <person name="Henrissat B."/>
            <person name="Martin F."/>
            <person name="Thomas P.D."/>
            <person name="Tyler B.M."/>
            <person name="De Vries R.P."/>
            <person name="Kamoun S."/>
            <person name="Yandell M."/>
            <person name="Tisserat N."/>
            <person name="Buell C.R."/>
        </authorList>
    </citation>
    <scope>NUCLEOTIDE SEQUENCE</scope>
    <source>
        <strain evidence="4">DAOM:BR144</strain>
    </source>
</reference>
<sequence length="552" mass="62955">MGVGIPVMMFGSKFLLYMISTTIARQRKVNLAEQEQMTTWRMEQMMQQLGTTTPKPNATELDTENVNATLGPVRIYDLPKETQETVLETLQEHFQIRKQKLPRAAFPQGGDDDDVNEWDDVEWSTFHMHRILSRNYHGEVFLGDYCGTQVVVKRLMTLRFEVRELADAINDIEAMLSFHHPNITSLFGTMWNEHEHLCTISEYVKGGDLYTLLEMESMNHTTGMIPPTYINSLRTSTSYVDSFHTQLMGSGDSTMSMAWWPTKLQMILDVCKGLAYAHDAGISHGDLRSRNVLVTELFECKLNDFSHYTRSDKYASTTLRLQSPELSDEDDEDDSDMEINPAGVHLIEAHNQSSRKRDNFFVNQRNYMLPLLAPEVLHHSTRHFGSDIYSCGILLIETWFYRHVTSVNVTPSLQDEVIGAREGSLLDRDTKLSVIESATDEQRAASSVSTGDFTNLLSLDRTRMHNIMVHQFMDKLRQCSNLEPEENNDRSFGTTTTSSSASVSFTSTALMTEKLFTVIEECLHFDSKKRPTAKMLVKLFQQLLDDATPRSC</sequence>
<organism evidence="3 4">
    <name type="scientific">Globisporangium ultimum (strain ATCC 200006 / CBS 805.95 / DAOM BR144)</name>
    <name type="common">Pythium ultimum</name>
    <dbReference type="NCBI Taxonomy" id="431595"/>
    <lineage>
        <taxon>Eukaryota</taxon>
        <taxon>Sar</taxon>
        <taxon>Stramenopiles</taxon>
        <taxon>Oomycota</taxon>
        <taxon>Peronosporomycetes</taxon>
        <taxon>Pythiales</taxon>
        <taxon>Pythiaceae</taxon>
        <taxon>Globisporangium</taxon>
    </lineage>
</organism>
<evidence type="ECO:0000313" key="4">
    <source>
        <dbReference type="Proteomes" id="UP000019132"/>
    </source>
</evidence>
<dbReference type="InterPro" id="IPR011009">
    <property type="entry name" value="Kinase-like_dom_sf"/>
</dbReference>
<reference evidence="4" key="2">
    <citation type="submission" date="2010-04" db="EMBL/GenBank/DDBJ databases">
        <authorList>
            <person name="Buell R."/>
            <person name="Hamilton J."/>
            <person name="Hostetler J."/>
        </authorList>
    </citation>
    <scope>NUCLEOTIDE SEQUENCE [LARGE SCALE GENOMIC DNA]</scope>
    <source>
        <strain evidence="4">DAOM:BR144</strain>
    </source>
</reference>